<dbReference type="AlphaFoldDB" id="Q21Q34"/>
<keyword evidence="1" id="KW-0614">Plasmid</keyword>
<proteinExistence type="predicted"/>
<reference evidence="2" key="1">
    <citation type="submission" date="2006-02" db="EMBL/GenBank/DDBJ databases">
        <title>Complete sequence of plasmid 1 of Rhodoferax ferrireducens DSM 15236.</title>
        <authorList>
            <person name="Copeland A."/>
            <person name="Lucas S."/>
            <person name="Lapidus A."/>
            <person name="Barry K."/>
            <person name="Detter J.C."/>
            <person name="Glavina del Rio T."/>
            <person name="Hammon N."/>
            <person name="Israni S."/>
            <person name="Pitluck S."/>
            <person name="Brettin T."/>
            <person name="Bruce D."/>
            <person name="Han C."/>
            <person name="Tapia R."/>
            <person name="Gilna P."/>
            <person name="Kiss H."/>
            <person name="Schmutz J."/>
            <person name="Larimer F."/>
            <person name="Land M."/>
            <person name="Kyrpides N."/>
            <person name="Ivanova N."/>
            <person name="Richardson P."/>
        </authorList>
    </citation>
    <scope>NUCLEOTIDE SEQUENCE [LARGE SCALE GENOMIC DNA]</scope>
    <source>
        <strain evidence="2">ATCC BAA-621 / DSM 15236 / T118</strain>
        <plasmid evidence="2">Plasmid pDSM15236</plasmid>
    </source>
</reference>
<evidence type="ECO:0000313" key="1">
    <source>
        <dbReference type="EMBL" id="ABD72111.1"/>
    </source>
</evidence>
<organism evidence="1 2">
    <name type="scientific">Albidiferax ferrireducens (strain ATCC BAA-621 / DSM 15236 / T118)</name>
    <name type="common">Rhodoferax ferrireducens</name>
    <dbReference type="NCBI Taxonomy" id="338969"/>
    <lineage>
        <taxon>Bacteria</taxon>
        <taxon>Pseudomonadati</taxon>
        <taxon>Pseudomonadota</taxon>
        <taxon>Betaproteobacteria</taxon>
        <taxon>Burkholderiales</taxon>
        <taxon>Comamonadaceae</taxon>
        <taxon>Rhodoferax</taxon>
    </lineage>
</organism>
<protein>
    <submittedName>
        <fullName evidence="1">Uncharacterized protein</fullName>
    </submittedName>
</protein>
<name>Q21Q34_ALBFT</name>
<geneLocation type="plasmid" evidence="2">
    <name>pDSM15236</name>
</geneLocation>
<dbReference type="HOGENOM" id="CLU_376374_0_0_4"/>
<accession>Q21Q34</accession>
<evidence type="ECO:0000313" key="2">
    <source>
        <dbReference type="Proteomes" id="UP000008332"/>
    </source>
</evidence>
<gene>
    <name evidence="1" type="ordered locus">Rfer_4425</name>
</gene>
<dbReference type="Proteomes" id="UP000008332">
    <property type="component" value="Plasmid unnamed1"/>
</dbReference>
<dbReference type="KEGG" id="rfr:Rfer_4425"/>
<keyword evidence="2" id="KW-1185">Reference proteome</keyword>
<sequence length="737" mass="81975">MAHLPVPPSALHTFLWSVKLRGEGCFNSVEMATELGLSARECRQALQAYVEMDLMSYRGLDRHGIESWSLSKAGFVVWQYSRVNGRATKDRVRQFEQSLPHVVSALSKYPLVTSIRVGGASVLERPYGLFLIGIEVDPADTSPMAELRLIDMTTQLLGGPDVENRNFHPDMPCVLVFDSIVGTPQRIRTGKTLFDRASNFRAQSVNESPAYASDKVDAQEAQWHARLRSYEDLFRADEQHGFASISLADFVFDRKERTSPPKETQAYRDLKSALSMIYYERERISSPAYCIQSDQQWPDNGLNSPAPDLELLKACQDMFDAEASSNGFRCAPHGWPIAAANADYAFSCGRPEILTSKVLSECLDHVWHDHHTIWMRKGPPAKVLQALAIGANEFRAKVKAQTEQVPLKKQAQTVSSFISLFDFARPKPTCIGVVRLTSRSDANFKAAVRHYSNHIGQHTSGVRVLFKCGYLTAEPFITHRPSTPDEICKFERVAQISKKAVGYVVEERGETVLGHKGYATSMSSMDLNFRASPLLQLRPIDVSSYREDILMDALSKMPADLAKRLSHWWVFPGSTPVQTVAKACIEGPETSLLARFADPSTDFEFAAMTSHKGCYSARISGDDWYLALTGLGAKEPPMAEYHYQGNTSRVQLKCRYAWRGMLDEIKGVMSLLSILKRVGVAQALAQIDPQEFPSSGGALSGFESLLNAIFTGWIFSDQHPYEHSPFEPCFGAGVGDG</sequence>
<dbReference type="EMBL" id="CP000268">
    <property type="protein sequence ID" value="ABD72111.1"/>
    <property type="molecule type" value="Genomic_DNA"/>
</dbReference>